<dbReference type="AlphaFoldDB" id="A0A645DKM7"/>
<evidence type="ECO:0000256" key="3">
    <source>
        <dbReference type="ARBA" id="ARBA00022692"/>
    </source>
</evidence>
<keyword evidence="2" id="KW-1003">Cell membrane</keyword>
<sequence length="233" mass="25094">MTAALLNDNINQKLVRKASISFGISLLMLTFIIGLASVIAFLADLTLPLIGLCLLSGGYVAAKITGLKHRDLLRVILKSFLGIAPGIVLILLAMSVKFIISNGGIMDTILYYTANTMLGTSPYLAVLLIYGLILMLELFVGSSSAKAFLVMPLIAPLADLIGVTRQTAVLAFCFGDGFSNVIYPTNPVLLICLGLTVVSFPKWFKWTYKLQLCALIMACIFLFIGVAISYGPF</sequence>
<feature type="transmembrane region" description="Helical" evidence="6">
    <location>
        <begin position="147"/>
        <end position="169"/>
    </location>
</feature>
<evidence type="ECO:0000256" key="5">
    <source>
        <dbReference type="ARBA" id="ARBA00023136"/>
    </source>
</evidence>
<dbReference type="Pfam" id="PF03606">
    <property type="entry name" value="DcuC"/>
    <property type="match status" value="1"/>
</dbReference>
<dbReference type="GO" id="GO:0005886">
    <property type="term" value="C:plasma membrane"/>
    <property type="evidence" value="ECO:0007669"/>
    <property type="project" value="UniProtKB-SubCell"/>
</dbReference>
<feature type="transmembrane region" description="Helical" evidence="6">
    <location>
        <begin position="181"/>
        <end position="200"/>
    </location>
</feature>
<evidence type="ECO:0000256" key="1">
    <source>
        <dbReference type="ARBA" id="ARBA00004651"/>
    </source>
</evidence>
<reference evidence="7" key="1">
    <citation type="submission" date="2019-08" db="EMBL/GenBank/DDBJ databases">
        <authorList>
            <person name="Kucharzyk K."/>
            <person name="Murdoch R.W."/>
            <person name="Higgins S."/>
            <person name="Loffler F."/>
        </authorList>
    </citation>
    <scope>NUCLEOTIDE SEQUENCE</scope>
</reference>
<feature type="transmembrane region" description="Helical" evidence="6">
    <location>
        <begin position="79"/>
        <end position="100"/>
    </location>
</feature>
<dbReference type="InterPro" id="IPR018385">
    <property type="entry name" value="C4_dicarb_anaerob_car-like"/>
</dbReference>
<gene>
    <name evidence="7" type="ORF">SDC9_136220</name>
</gene>
<accession>A0A645DKM7</accession>
<feature type="transmembrane region" description="Helical" evidence="6">
    <location>
        <begin position="120"/>
        <end position="140"/>
    </location>
</feature>
<feature type="transmembrane region" description="Helical" evidence="6">
    <location>
        <begin position="212"/>
        <end position="231"/>
    </location>
</feature>
<organism evidence="7">
    <name type="scientific">bioreactor metagenome</name>
    <dbReference type="NCBI Taxonomy" id="1076179"/>
    <lineage>
        <taxon>unclassified sequences</taxon>
        <taxon>metagenomes</taxon>
        <taxon>ecological metagenomes</taxon>
    </lineage>
</organism>
<comment type="caution">
    <text evidence="7">The sequence shown here is derived from an EMBL/GenBank/DDBJ whole genome shotgun (WGS) entry which is preliminary data.</text>
</comment>
<evidence type="ECO:0000256" key="6">
    <source>
        <dbReference type="SAM" id="Phobius"/>
    </source>
</evidence>
<dbReference type="PANTHER" id="PTHR43652:SF2">
    <property type="entry name" value="BASIC AMINO ACID ANTIPORTER YFCC-RELATED"/>
    <property type="match status" value="1"/>
</dbReference>
<name>A0A645DKM7_9ZZZZ</name>
<keyword evidence="4 6" id="KW-1133">Transmembrane helix</keyword>
<dbReference type="InterPro" id="IPR051679">
    <property type="entry name" value="DASS-Related_Transporters"/>
</dbReference>
<feature type="transmembrane region" description="Helical" evidence="6">
    <location>
        <begin position="20"/>
        <end position="43"/>
    </location>
</feature>
<keyword evidence="3 6" id="KW-0812">Transmembrane</keyword>
<evidence type="ECO:0000313" key="7">
    <source>
        <dbReference type="EMBL" id="MPM89112.1"/>
    </source>
</evidence>
<dbReference type="PANTHER" id="PTHR43652">
    <property type="entry name" value="BASIC AMINO ACID ANTIPORTER YFCC-RELATED"/>
    <property type="match status" value="1"/>
</dbReference>
<comment type="subcellular location">
    <subcellularLocation>
        <location evidence="1">Cell membrane</location>
        <topology evidence="1">Multi-pass membrane protein</topology>
    </subcellularLocation>
</comment>
<proteinExistence type="predicted"/>
<keyword evidence="5 6" id="KW-0472">Membrane</keyword>
<protein>
    <submittedName>
        <fullName evidence="7">Uncharacterized protein</fullName>
    </submittedName>
</protein>
<evidence type="ECO:0000256" key="2">
    <source>
        <dbReference type="ARBA" id="ARBA00022475"/>
    </source>
</evidence>
<feature type="transmembrane region" description="Helical" evidence="6">
    <location>
        <begin position="49"/>
        <end position="67"/>
    </location>
</feature>
<evidence type="ECO:0000256" key="4">
    <source>
        <dbReference type="ARBA" id="ARBA00022989"/>
    </source>
</evidence>
<dbReference type="EMBL" id="VSSQ01036601">
    <property type="protein sequence ID" value="MPM89112.1"/>
    <property type="molecule type" value="Genomic_DNA"/>
</dbReference>